<reference evidence="1 2" key="1">
    <citation type="submission" date="2014-03" db="EMBL/GenBank/DDBJ databases">
        <title>The draft genome sequence of Thalassospira mesophila JCM 18969.</title>
        <authorList>
            <person name="Lai Q."/>
            <person name="Shao Z."/>
        </authorList>
    </citation>
    <scope>NUCLEOTIDE SEQUENCE [LARGE SCALE GENOMIC DNA]</scope>
    <source>
        <strain evidence="1 2">JCM 18969</strain>
    </source>
</reference>
<accession>A0A1Y2KWL2</accession>
<name>A0A1Y2KWL2_9PROT</name>
<comment type="caution">
    <text evidence="1">The sequence shown here is derived from an EMBL/GenBank/DDBJ whole genome shotgun (WGS) entry which is preliminary data.</text>
</comment>
<dbReference type="Proteomes" id="UP000193391">
    <property type="component" value="Unassembled WGS sequence"/>
</dbReference>
<organism evidence="1 2">
    <name type="scientific">Thalassospira mesophila</name>
    <dbReference type="NCBI Taxonomy" id="1293891"/>
    <lineage>
        <taxon>Bacteria</taxon>
        <taxon>Pseudomonadati</taxon>
        <taxon>Pseudomonadota</taxon>
        <taxon>Alphaproteobacteria</taxon>
        <taxon>Rhodospirillales</taxon>
        <taxon>Thalassospiraceae</taxon>
        <taxon>Thalassospira</taxon>
    </lineage>
</organism>
<keyword evidence="2" id="KW-1185">Reference proteome</keyword>
<protein>
    <submittedName>
        <fullName evidence="1">Uncharacterized protein</fullName>
    </submittedName>
</protein>
<dbReference type="AlphaFoldDB" id="A0A1Y2KWL2"/>
<dbReference type="EMBL" id="JFKA01000010">
    <property type="protein sequence ID" value="OSQ36579.1"/>
    <property type="molecule type" value="Genomic_DNA"/>
</dbReference>
<evidence type="ECO:0000313" key="1">
    <source>
        <dbReference type="EMBL" id="OSQ36579.1"/>
    </source>
</evidence>
<proteinExistence type="predicted"/>
<evidence type="ECO:0000313" key="2">
    <source>
        <dbReference type="Proteomes" id="UP000193391"/>
    </source>
</evidence>
<sequence>MSDKDAWSFQVSLYFGPRIGRKGAWLTGAVKQKTLKIKPCATKRATNRGGSRRDRAGHCRAYMNLFV</sequence>
<gene>
    <name evidence="1" type="ORF">TMES_17520</name>
</gene>